<dbReference type="RefSeq" id="WP_135772074.1">
    <property type="nucleotide sequence ID" value="NZ_RQFT01000018.1"/>
</dbReference>
<dbReference type="PANTHER" id="PTHR22642:SF2">
    <property type="entry name" value="PROTEIN LONG AFTER FAR-RED 3"/>
    <property type="match status" value="1"/>
</dbReference>
<dbReference type="EMBL" id="RQFT01000018">
    <property type="protein sequence ID" value="TGL00806.1"/>
    <property type="molecule type" value="Genomic_DNA"/>
</dbReference>
<accession>A0A7I0HMB3</accession>
<dbReference type="SUPFAM" id="SSF51338">
    <property type="entry name" value="Composite domain of metallo-dependent hydrolases"/>
    <property type="match status" value="1"/>
</dbReference>
<reference evidence="3 4" key="1">
    <citation type="journal article" date="2019" name="PLoS Negl. Trop. Dis.">
        <title>Revisiting the worldwide diversity of Leptospira species in the environment.</title>
        <authorList>
            <person name="Vincent A.T."/>
            <person name="Schiettekatte O."/>
            <person name="Bourhy P."/>
            <person name="Veyrier F.J."/>
            <person name="Picardeau M."/>
        </authorList>
    </citation>
    <scope>NUCLEOTIDE SEQUENCE [LARGE SCALE GENOMIC DNA]</scope>
    <source>
        <strain evidence="3 4">201800273</strain>
    </source>
</reference>
<evidence type="ECO:0000313" key="3">
    <source>
        <dbReference type="EMBL" id="TGL00806.1"/>
    </source>
</evidence>
<dbReference type="CDD" id="cd01300">
    <property type="entry name" value="YtcJ_like"/>
    <property type="match status" value="1"/>
</dbReference>
<dbReference type="Gene3D" id="3.20.20.140">
    <property type="entry name" value="Metal-dependent hydrolases"/>
    <property type="match status" value="1"/>
</dbReference>
<gene>
    <name evidence="3" type="ORF">EHQ43_19290</name>
</gene>
<proteinExistence type="predicted"/>
<evidence type="ECO:0000259" key="2">
    <source>
        <dbReference type="Pfam" id="PF07969"/>
    </source>
</evidence>
<organism evidence="3 4">
    <name type="scientific">Leptospira bouyouniensis</name>
    <dbReference type="NCBI Taxonomy" id="2484911"/>
    <lineage>
        <taxon>Bacteria</taxon>
        <taxon>Pseudomonadati</taxon>
        <taxon>Spirochaetota</taxon>
        <taxon>Spirochaetia</taxon>
        <taxon>Leptospirales</taxon>
        <taxon>Leptospiraceae</taxon>
        <taxon>Leptospira</taxon>
    </lineage>
</organism>
<dbReference type="AlphaFoldDB" id="A0A7I0HMB3"/>
<dbReference type="Pfam" id="PF07969">
    <property type="entry name" value="Amidohydro_3"/>
    <property type="match status" value="1"/>
</dbReference>
<evidence type="ECO:0000256" key="1">
    <source>
        <dbReference type="SAM" id="SignalP"/>
    </source>
</evidence>
<dbReference type="Gene3D" id="2.30.40.10">
    <property type="entry name" value="Urease, subunit C, domain 1"/>
    <property type="match status" value="1"/>
</dbReference>
<dbReference type="SUPFAM" id="SSF51556">
    <property type="entry name" value="Metallo-dependent hydrolases"/>
    <property type="match status" value="1"/>
</dbReference>
<dbReference type="Proteomes" id="UP000297641">
    <property type="component" value="Unassembled WGS sequence"/>
</dbReference>
<feature type="signal peptide" evidence="1">
    <location>
        <begin position="1"/>
        <end position="22"/>
    </location>
</feature>
<dbReference type="InterPro" id="IPR011059">
    <property type="entry name" value="Metal-dep_hydrolase_composite"/>
</dbReference>
<keyword evidence="3" id="KW-0378">Hydrolase</keyword>
<name>A0A7I0HMB3_9LEPT</name>
<feature type="chain" id="PRO_5028816112" evidence="1">
    <location>
        <begin position="23"/>
        <end position="585"/>
    </location>
</feature>
<evidence type="ECO:0000313" key="4">
    <source>
        <dbReference type="Proteomes" id="UP000297641"/>
    </source>
</evidence>
<dbReference type="InterPro" id="IPR033932">
    <property type="entry name" value="YtcJ-like"/>
</dbReference>
<dbReference type="Gene3D" id="3.10.310.70">
    <property type="match status" value="1"/>
</dbReference>
<comment type="caution">
    <text evidence="3">The sequence shown here is derived from an EMBL/GenBank/DDBJ whole genome shotgun (WGS) entry which is preliminary data.</text>
</comment>
<feature type="domain" description="Amidohydrolase 3" evidence="2">
    <location>
        <begin position="76"/>
        <end position="582"/>
    </location>
</feature>
<sequence length="585" mass="65928">MQTFRFKSIFVLFILLFCLVSAKTNEHSDIIFYGGNIITLENDEYTKPEAIYVKNGKIIDIGSEIEILKLKNDFTQMIDLKGKSLLPGFIDVHSHPDLTAFFNSFIDLSGFSNRTQTEVWNKLENSISKTKPGNWVLAKGFDPMLVKGLEAPKLEYLDRIAPNNPVFIISQNLHSAWVNSKALKELGINSKTPNPSPNSYYEKDSNGNLTGFISEIEAMKPANEKVKEVLNIKKDVLEVMAEYPKNGITTISSLGLFGDVSKSLILFEHISSESKGIKFWVLEKLGILPNKSRAVRNFVYLTDETKDLLPSSVTNGDDSFRILGVKLWYDGSPYTGSMYVKEPYLESDLMQKGLHIPHHYSGKSTYTIEELTDKIKKYNEAGWQIAIHAQGDRAIEDVLNSFKAVNLSTAHLNGKRHRIEHGLLFPTELMELTQTLGLTVSFHINHLYYYGNALSNDILGLERTQNILPVHSAQNQGITTSLHADLPMYPSRPLSLVQTSVTRKNKEGQSIGQQEAISIKEGLKSVTIYAAWQLNMEKKIGTIKKGKYADLVILSENPLDVNIEKLREIQIEKTFINGEEVYSRK</sequence>
<dbReference type="GO" id="GO:0016810">
    <property type="term" value="F:hydrolase activity, acting on carbon-nitrogen (but not peptide) bonds"/>
    <property type="evidence" value="ECO:0007669"/>
    <property type="project" value="InterPro"/>
</dbReference>
<dbReference type="InterPro" id="IPR013108">
    <property type="entry name" value="Amidohydro_3"/>
</dbReference>
<keyword evidence="1" id="KW-0732">Signal</keyword>
<dbReference type="InterPro" id="IPR032466">
    <property type="entry name" value="Metal_Hydrolase"/>
</dbReference>
<protein>
    <submittedName>
        <fullName evidence="3">Amidohydrolase</fullName>
    </submittedName>
</protein>
<dbReference type="PANTHER" id="PTHR22642">
    <property type="entry name" value="IMIDAZOLONEPROPIONASE"/>
    <property type="match status" value="1"/>
</dbReference>